<protein>
    <submittedName>
        <fullName evidence="1">Uncharacterized protein</fullName>
    </submittedName>
</protein>
<sequence>MFKLLKPLPFKEKYEKKKRWLFRFTRRVYCTAVTIYLVESENF</sequence>
<evidence type="ECO:0000313" key="1">
    <source>
        <dbReference type="EMBL" id="ALE37446.1"/>
    </source>
</evidence>
<name>A0A0M4MQT3_LEPIR</name>
<organism evidence="1">
    <name type="scientific">Leptospira interrogans serovar Hardjo str. Norma</name>
    <dbReference type="NCBI Taxonomy" id="1279460"/>
    <lineage>
        <taxon>Bacteria</taxon>
        <taxon>Pseudomonadati</taxon>
        <taxon>Spirochaetota</taxon>
        <taxon>Spirochaetia</taxon>
        <taxon>Leptospirales</taxon>
        <taxon>Leptospiraceae</taxon>
        <taxon>Leptospira</taxon>
    </lineage>
</organism>
<dbReference type="Proteomes" id="UP000056502">
    <property type="component" value="Chromosome I"/>
</dbReference>
<evidence type="ECO:0000313" key="2">
    <source>
        <dbReference type="Proteomes" id="UP000056502"/>
    </source>
</evidence>
<dbReference type="AlphaFoldDB" id="A0A0M4MQT3"/>
<gene>
    <name evidence="1" type="ORF">G436_0216</name>
</gene>
<reference evidence="1 2" key="1">
    <citation type="journal article" date="2015" name="Genome Announc.">
        <title>Whole-Genome Sequence of Leptospira interrogans Serovar Hardjo Subtype Hardjoprajitno Strain Norma, Isolated from Cattle in a Leptospirosis Outbreak in Brazil.</title>
        <authorList>
            <person name="Cosate M.R."/>
            <person name="Soares S.C."/>
            <person name="Mendes T.A."/>
            <person name="Raittz R.T."/>
            <person name="Moreira E.C."/>
            <person name="Leite R."/>
            <person name="Fernandes G.R."/>
            <person name="Haddad J.P."/>
            <person name="Ortega J.M."/>
        </authorList>
    </citation>
    <scope>NUCLEOTIDE SEQUENCE [LARGE SCALE GENOMIC DNA]</scope>
    <source>
        <strain evidence="1 2">Norma</strain>
    </source>
</reference>
<proteinExistence type="predicted"/>
<accession>A0A0M4MQT3</accession>
<dbReference type="EMBL" id="CP012603">
    <property type="protein sequence ID" value="ALE37446.1"/>
    <property type="molecule type" value="Genomic_DNA"/>
</dbReference>